<protein>
    <recommendedName>
        <fullName evidence="3">Plant thionin family protein</fullName>
    </recommendedName>
</protein>
<evidence type="ECO:0000256" key="1">
    <source>
        <dbReference type="SAM" id="SignalP"/>
    </source>
</evidence>
<reference evidence="2" key="1">
    <citation type="submission" date="2018-02" db="EMBL/GenBank/DDBJ databases">
        <authorList>
            <person name="Cohen D.B."/>
            <person name="Kent A.D."/>
        </authorList>
    </citation>
    <scope>NUCLEOTIDE SEQUENCE</scope>
</reference>
<sequence length="78" mass="8148">MATKKTVAMFLISMLVVMACANVGEALSECAKQCMPTCMKTEGATLNACGPACEGYCVQITGNTGGYSGWPVDDRTKS</sequence>
<name>A0A2N9F6V0_FAGSY</name>
<proteinExistence type="predicted"/>
<dbReference type="AlphaFoldDB" id="A0A2N9F6V0"/>
<evidence type="ECO:0000313" key="2">
    <source>
        <dbReference type="EMBL" id="SPC82815.1"/>
    </source>
</evidence>
<dbReference type="EMBL" id="OIVN01000602">
    <property type="protein sequence ID" value="SPC82815.1"/>
    <property type="molecule type" value="Genomic_DNA"/>
</dbReference>
<gene>
    <name evidence="2" type="ORF">FSB_LOCUS10697</name>
</gene>
<feature type="signal peptide" evidence="1">
    <location>
        <begin position="1"/>
        <end position="26"/>
    </location>
</feature>
<accession>A0A2N9F6V0</accession>
<evidence type="ECO:0008006" key="3">
    <source>
        <dbReference type="Google" id="ProtNLM"/>
    </source>
</evidence>
<keyword evidence="1" id="KW-0732">Signal</keyword>
<dbReference type="PROSITE" id="PS51257">
    <property type="entry name" value="PROKAR_LIPOPROTEIN"/>
    <property type="match status" value="1"/>
</dbReference>
<organism evidence="2">
    <name type="scientific">Fagus sylvatica</name>
    <name type="common">Beechnut</name>
    <dbReference type="NCBI Taxonomy" id="28930"/>
    <lineage>
        <taxon>Eukaryota</taxon>
        <taxon>Viridiplantae</taxon>
        <taxon>Streptophyta</taxon>
        <taxon>Embryophyta</taxon>
        <taxon>Tracheophyta</taxon>
        <taxon>Spermatophyta</taxon>
        <taxon>Magnoliopsida</taxon>
        <taxon>eudicotyledons</taxon>
        <taxon>Gunneridae</taxon>
        <taxon>Pentapetalae</taxon>
        <taxon>rosids</taxon>
        <taxon>fabids</taxon>
        <taxon>Fagales</taxon>
        <taxon>Fagaceae</taxon>
        <taxon>Fagus</taxon>
    </lineage>
</organism>
<feature type="chain" id="PRO_5014899444" description="Plant thionin family protein" evidence="1">
    <location>
        <begin position="27"/>
        <end position="78"/>
    </location>
</feature>